<name>A0A2S7KNF9_9FLAO</name>
<protein>
    <submittedName>
        <fullName evidence="2">Uncharacterized protein</fullName>
    </submittedName>
</protein>
<evidence type="ECO:0000313" key="2">
    <source>
        <dbReference type="EMBL" id="PQB04157.1"/>
    </source>
</evidence>
<sequence>MSEQNKRISLATAKTWTAEFRTRQSGQTKAFLIPIQDLEGVLNEIKGQTGEPCARAYMGIDPSNGEQKLILIGTTQEKDRDGNVVYRDMLPSEEESDEGPGPGIYDFTRPCPPYCDPNSPLN</sequence>
<dbReference type="RefSeq" id="WP_104812081.1">
    <property type="nucleotide sequence ID" value="NZ_MQUB01000001.1"/>
</dbReference>
<accession>A0A2S7KNF9</accession>
<evidence type="ECO:0000313" key="3">
    <source>
        <dbReference type="Proteomes" id="UP000239800"/>
    </source>
</evidence>
<evidence type="ECO:0000256" key="1">
    <source>
        <dbReference type="SAM" id="MobiDB-lite"/>
    </source>
</evidence>
<dbReference type="EMBL" id="MQUB01000001">
    <property type="protein sequence ID" value="PQB04157.1"/>
    <property type="molecule type" value="Genomic_DNA"/>
</dbReference>
<organism evidence="2 3">
    <name type="scientific">Aureitalea marina</name>
    <dbReference type="NCBI Taxonomy" id="930804"/>
    <lineage>
        <taxon>Bacteria</taxon>
        <taxon>Pseudomonadati</taxon>
        <taxon>Bacteroidota</taxon>
        <taxon>Flavobacteriia</taxon>
        <taxon>Flavobacteriales</taxon>
        <taxon>Flavobacteriaceae</taxon>
        <taxon>Aureitalea</taxon>
    </lineage>
</organism>
<comment type="caution">
    <text evidence="2">The sequence shown here is derived from an EMBL/GenBank/DDBJ whole genome shotgun (WGS) entry which is preliminary data.</text>
</comment>
<dbReference type="Proteomes" id="UP000239800">
    <property type="component" value="Unassembled WGS sequence"/>
</dbReference>
<dbReference type="AlphaFoldDB" id="A0A2S7KNF9"/>
<gene>
    <name evidence="2" type="ORF">BST85_03995</name>
</gene>
<proteinExistence type="predicted"/>
<reference evidence="2 3" key="1">
    <citation type="submission" date="2016-11" db="EMBL/GenBank/DDBJ databases">
        <title>Trade-off between light-utilization and light-protection in marine flavobacteria.</title>
        <authorList>
            <person name="Kumagai Y."/>
        </authorList>
    </citation>
    <scope>NUCLEOTIDE SEQUENCE [LARGE SCALE GENOMIC DNA]</scope>
    <source>
        <strain evidence="2 3">NBRC 107741</strain>
    </source>
</reference>
<keyword evidence="3" id="KW-1185">Reference proteome</keyword>
<feature type="region of interest" description="Disordered" evidence="1">
    <location>
        <begin position="90"/>
        <end position="122"/>
    </location>
</feature>
<dbReference type="OrthoDB" id="797757at2"/>